<dbReference type="Proteomes" id="UP001341135">
    <property type="component" value="Chromosome"/>
</dbReference>
<keyword evidence="2" id="KW-1185">Reference proteome</keyword>
<sequence length="78" mass="9025">MPRNTYNYEILEYFPIDEGRYALYMFVDTMNNMSATYQITIQQRAYTRAGLIFLMTLAKINGSGRPLNSALYGRLNSP</sequence>
<dbReference type="EMBL" id="AP028907">
    <property type="protein sequence ID" value="BES82875.1"/>
    <property type="molecule type" value="Genomic_DNA"/>
</dbReference>
<accession>A0ABM8J0K7</accession>
<evidence type="ECO:0000313" key="1">
    <source>
        <dbReference type="EMBL" id="BES82875.1"/>
    </source>
</evidence>
<organism evidence="1 2">
    <name type="scientific">Pyrodictium abyssi</name>
    <dbReference type="NCBI Taxonomy" id="54256"/>
    <lineage>
        <taxon>Archaea</taxon>
        <taxon>Thermoproteota</taxon>
        <taxon>Thermoprotei</taxon>
        <taxon>Desulfurococcales</taxon>
        <taxon>Pyrodictiaceae</taxon>
        <taxon>Pyrodictium</taxon>
    </lineage>
</organism>
<protein>
    <submittedName>
        <fullName evidence="1">Uncharacterized protein</fullName>
    </submittedName>
</protein>
<reference evidence="1 2" key="1">
    <citation type="submission" date="2023-09" db="EMBL/GenBank/DDBJ databases">
        <title>Pyrofollis japonicus gen. nov. sp. nov., a novel member of the family Pyrodictiaceae isolated from the Iheya North hydrothermal field.</title>
        <authorList>
            <person name="Miyazaki U."/>
            <person name="Sanari M."/>
            <person name="Tame A."/>
            <person name="Kitajima M."/>
            <person name="Okamoto A."/>
            <person name="Sawayama S."/>
            <person name="Miyazaki J."/>
            <person name="Takai K."/>
            <person name="Nakagawa S."/>
        </authorList>
    </citation>
    <scope>NUCLEOTIDE SEQUENCE [LARGE SCALE GENOMIC DNA]</scope>
    <source>
        <strain evidence="1 2">AV2</strain>
    </source>
</reference>
<gene>
    <name evidence="1" type="ORF">PABY_24420</name>
</gene>
<evidence type="ECO:0000313" key="2">
    <source>
        <dbReference type="Proteomes" id="UP001341135"/>
    </source>
</evidence>
<proteinExistence type="predicted"/>
<name>A0ABM8J0K7_9CREN</name>